<dbReference type="EMBL" id="UOGK01000206">
    <property type="protein sequence ID" value="VAX39181.1"/>
    <property type="molecule type" value="Genomic_DNA"/>
</dbReference>
<protein>
    <submittedName>
        <fullName evidence="1">Uncharacterized protein</fullName>
    </submittedName>
</protein>
<evidence type="ECO:0000313" key="1">
    <source>
        <dbReference type="EMBL" id="VAX39181.1"/>
    </source>
</evidence>
<proteinExistence type="predicted"/>
<reference evidence="1" key="1">
    <citation type="submission" date="2018-06" db="EMBL/GenBank/DDBJ databases">
        <authorList>
            <person name="Zhirakovskaya E."/>
        </authorList>
    </citation>
    <scope>NUCLEOTIDE SEQUENCE</scope>
</reference>
<organism evidence="1">
    <name type="scientific">hydrothermal vent metagenome</name>
    <dbReference type="NCBI Taxonomy" id="652676"/>
    <lineage>
        <taxon>unclassified sequences</taxon>
        <taxon>metagenomes</taxon>
        <taxon>ecological metagenomes</taxon>
    </lineage>
</organism>
<dbReference type="AlphaFoldDB" id="A0A3B1DJU2"/>
<gene>
    <name evidence="1" type="ORF">MNBD_PLANCTO03-614</name>
</gene>
<accession>A0A3B1DJU2</accession>
<sequence length="93" mass="10322">MRARLDREAGPGMTLRYTAELVQQSPLGASTTGRVELFDHANAEAGWVEIGQIDLMFSHLDQNMAGAEFPEHNFVFSESFRTLLRSSGIACDF</sequence>
<name>A0A3B1DJU2_9ZZZZ</name>